<feature type="repeat" description="Hemopexin" evidence="13">
    <location>
        <begin position="157"/>
        <end position="206"/>
    </location>
</feature>
<comment type="similarity">
    <text evidence="2">Belongs to the peptidase M10A family.</text>
</comment>
<dbReference type="SUPFAM" id="SSF50923">
    <property type="entry name" value="Hemopexin-like domain"/>
    <property type="match status" value="1"/>
</dbReference>
<dbReference type="SUPFAM" id="SSF55486">
    <property type="entry name" value="Metalloproteases ('zincins'), catalytic domain"/>
    <property type="match status" value="1"/>
</dbReference>
<dbReference type="Pfam" id="PF00045">
    <property type="entry name" value="Hemopexin"/>
    <property type="match status" value="3"/>
</dbReference>
<dbReference type="CDD" id="cd00094">
    <property type="entry name" value="HX"/>
    <property type="match status" value="1"/>
</dbReference>
<keyword evidence="8" id="KW-0862">Zinc</keyword>
<dbReference type="GO" id="GO:0008270">
    <property type="term" value="F:zinc ion binding"/>
    <property type="evidence" value="ECO:0007669"/>
    <property type="project" value="InterPro"/>
</dbReference>
<accession>A0A7R9GEB6</accession>
<feature type="binding site" evidence="11">
    <location>
        <position position="161"/>
    </location>
    <ligand>
        <name>Ca(2+)</name>
        <dbReference type="ChEBI" id="CHEBI:29108"/>
        <label>4</label>
    </ligand>
</feature>
<evidence type="ECO:0000256" key="8">
    <source>
        <dbReference type="ARBA" id="ARBA00022833"/>
    </source>
</evidence>
<dbReference type="InterPro" id="IPR000585">
    <property type="entry name" value="Hemopexin-like_dom"/>
</dbReference>
<evidence type="ECO:0000256" key="14">
    <source>
        <dbReference type="SAM" id="MobiDB-lite"/>
    </source>
</evidence>
<keyword evidence="11" id="KW-0106">Calcium</keyword>
<protein>
    <recommendedName>
        <fullName evidence="15">Peptidase M10 metallopeptidase domain-containing protein</fullName>
    </recommendedName>
</protein>
<organism evidence="16">
    <name type="scientific">Notodromas monacha</name>
    <dbReference type="NCBI Taxonomy" id="399045"/>
    <lineage>
        <taxon>Eukaryota</taxon>
        <taxon>Metazoa</taxon>
        <taxon>Ecdysozoa</taxon>
        <taxon>Arthropoda</taxon>
        <taxon>Crustacea</taxon>
        <taxon>Oligostraca</taxon>
        <taxon>Ostracoda</taxon>
        <taxon>Podocopa</taxon>
        <taxon>Podocopida</taxon>
        <taxon>Cypridocopina</taxon>
        <taxon>Cypridoidea</taxon>
        <taxon>Cyprididae</taxon>
        <taxon>Notodromas</taxon>
    </lineage>
</organism>
<evidence type="ECO:0000256" key="11">
    <source>
        <dbReference type="PIRSR" id="PIRSR621190-2"/>
    </source>
</evidence>
<evidence type="ECO:0000256" key="5">
    <source>
        <dbReference type="ARBA" id="ARBA00022729"/>
    </source>
</evidence>
<evidence type="ECO:0000256" key="4">
    <source>
        <dbReference type="ARBA" id="ARBA00022723"/>
    </source>
</evidence>
<dbReference type="GO" id="GO:0005615">
    <property type="term" value="C:extracellular space"/>
    <property type="evidence" value="ECO:0007669"/>
    <property type="project" value="TreeGrafter"/>
</dbReference>
<dbReference type="InterPro" id="IPR024079">
    <property type="entry name" value="MetalloPept_cat_dom_sf"/>
</dbReference>
<feature type="binding site" evidence="11">
    <location>
        <position position="212"/>
    </location>
    <ligand>
        <name>Ca(2+)</name>
        <dbReference type="ChEBI" id="CHEBI:29108"/>
        <label>4</label>
    </ligand>
</feature>
<feature type="domain" description="Peptidase M10 metallopeptidase" evidence="15">
    <location>
        <begin position="2"/>
        <end position="58"/>
    </location>
</feature>
<dbReference type="InterPro" id="IPR001818">
    <property type="entry name" value="Pept_M10_metallopeptidase"/>
</dbReference>
<dbReference type="GO" id="GO:0004222">
    <property type="term" value="F:metalloendopeptidase activity"/>
    <property type="evidence" value="ECO:0007669"/>
    <property type="project" value="InterPro"/>
</dbReference>
<dbReference type="PANTHER" id="PTHR10201:SF291">
    <property type="entry name" value="MATRIX METALLOPROTEINASE 1, ISOFORM C-RELATED"/>
    <property type="match status" value="1"/>
</dbReference>
<dbReference type="Gene3D" id="2.110.10.10">
    <property type="entry name" value="Hemopexin-like domain"/>
    <property type="match status" value="1"/>
</dbReference>
<keyword evidence="5" id="KW-0732">Signal</keyword>
<feature type="region of interest" description="Disordered" evidence="14">
    <location>
        <begin position="324"/>
        <end position="352"/>
    </location>
</feature>
<keyword evidence="7" id="KW-0378">Hydrolase</keyword>
<keyword evidence="17" id="KW-1185">Reference proteome</keyword>
<keyword evidence="9" id="KW-0482">Metalloprotease</keyword>
<comment type="cofactor">
    <cofactor evidence="1">
        <name>Zn(2+)</name>
        <dbReference type="ChEBI" id="CHEBI:29105"/>
    </cofactor>
</comment>
<keyword evidence="4 11" id="KW-0479">Metal-binding</keyword>
<evidence type="ECO:0000256" key="12">
    <source>
        <dbReference type="PIRSR" id="PIRSR621190-4"/>
    </source>
</evidence>
<evidence type="ECO:0000259" key="15">
    <source>
        <dbReference type="Pfam" id="PF00413"/>
    </source>
</evidence>
<keyword evidence="6" id="KW-0677">Repeat</keyword>
<evidence type="ECO:0000256" key="2">
    <source>
        <dbReference type="ARBA" id="ARBA00010370"/>
    </source>
</evidence>
<evidence type="ECO:0000256" key="10">
    <source>
        <dbReference type="ARBA" id="ARBA00023145"/>
    </source>
</evidence>
<dbReference type="Proteomes" id="UP000678499">
    <property type="component" value="Unassembled WGS sequence"/>
</dbReference>
<evidence type="ECO:0000256" key="1">
    <source>
        <dbReference type="ARBA" id="ARBA00001947"/>
    </source>
</evidence>
<evidence type="ECO:0000313" key="16">
    <source>
        <dbReference type="EMBL" id="CAD7279298.1"/>
    </source>
</evidence>
<dbReference type="EMBL" id="OA883615">
    <property type="protein sequence ID" value="CAD7279298.1"/>
    <property type="molecule type" value="Genomic_DNA"/>
</dbReference>
<keyword evidence="10" id="KW-0865">Zymogen</keyword>
<proteinExistence type="inferred from homology"/>
<dbReference type="AlphaFoldDB" id="A0A7R9GEB6"/>
<dbReference type="GO" id="GO:0006508">
    <property type="term" value="P:proteolysis"/>
    <property type="evidence" value="ECO:0007669"/>
    <property type="project" value="UniProtKB-KW"/>
</dbReference>
<dbReference type="Gene3D" id="3.40.390.10">
    <property type="entry name" value="Collagenase (Catalytic Domain)"/>
    <property type="match status" value="1"/>
</dbReference>
<evidence type="ECO:0000256" key="13">
    <source>
        <dbReference type="PROSITE-ProRule" id="PRU01011"/>
    </source>
</evidence>
<name>A0A7R9GEB6_9CRUS</name>
<feature type="modified residue" description="Phosphotyrosine; by PKDCC" evidence="12">
    <location>
        <position position="195"/>
    </location>
</feature>
<feature type="compositionally biased region" description="Low complexity" evidence="14">
    <location>
        <begin position="73"/>
        <end position="93"/>
    </location>
</feature>
<evidence type="ECO:0000256" key="7">
    <source>
        <dbReference type="ARBA" id="ARBA00022801"/>
    </source>
</evidence>
<dbReference type="InterPro" id="IPR036375">
    <property type="entry name" value="Hemopexin-like_dom_sf"/>
</dbReference>
<dbReference type="OrthoDB" id="6372200at2759"/>
<keyword evidence="3" id="KW-0645">Protease</keyword>
<sequence length="352" mass="38853">SRWRVKALTYQITKYPKNLPKSQVDTEIARAFKVWSDVTDLTFTAVTSGKIHIEISITLFQSLYGKKSSDQDNAVSSSGTTTTTPKPNATVKPGSTDAEGAANNGPKLCEAKNVDTFLTTKDGTTYVFKGEYYWKLTDSGVASGYPRKVSSDWPELPSDLDAAFAWINGKNYFFKANDKYYRFNPDARPPVSEAYPKEIKNWQGLPADGKISAALQYSNKLTYFFKGTEYWRFNDNDFEVDKGDPPYPRPVGDWWFGCSGTKTGSLKANDSFRSSDARPDPASVLDAVFAPFDAHKVDKGDPPYPRPVGDWWFGCSGTKTGSLKANDSFRSSDARPDPASVLDAGTGPDSRS</sequence>
<evidence type="ECO:0000256" key="3">
    <source>
        <dbReference type="ARBA" id="ARBA00022670"/>
    </source>
</evidence>
<feature type="binding site" evidence="11">
    <location>
        <position position="214"/>
    </location>
    <ligand>
        <name>Ca(2+)</name>
        <dbReference type="ChEBI" id="CHEBI:29108"/>
        <label>5</label>
    </ligand>
</feature>
<dbReference type="GO" id="GO:0030574">
    <property type="term" value="P:collagen catabolic process"/>
    <property type="evidence" value="ECO:0007669"/>
    <property type="project" value="TreeGrafter"/>
</dbReference>
<gene>
    <name evidence="16" type="ORF">NMOB1V02_LOCUS6975</name>
</gene>
<dbReference type="InterPro" id="IPR018487">
    <property type="entry name" value="Hemopexin-like_repeat"/>
</dbReference>
<dbReference type="Pfam" id="PF00413">
    <property type="entry name" value="Peptidase_M10"/>
    <property type="match status" value="1"/>
</dbReference>
<feature type="repeat" description="Hemopexin" evidence="13">
    <location>
        <begin position="208"/>
        <end position="258"/>
    </location>
</feature>
<dbReference type="SMART" id="SM00120">
    <property type="entry name" value="HX"/>
    <property type="match status" value="3"/>
</dbReference>
<comment type="cofactor">
    <cofactor evidence="11">
        <name>Ca(2+)</name>
        <dbReference type="ChEBI" id="CHEBI:29108"/>
    </cofactor>
    <text evidence="11">Can bind about 5 Ca(2+) ions per subunit.</text>
</comment>
<dbReference type="GO" id="GO:0031012">
    <property type="term" value="C:extracellular matrix"/>
    <property type="evidence" value="ECO:0007669"/>
    <property type="project" value="InterPro"/>
</dbReference>
<evidence type="ECO:0000256" key="6">
    <source>
        <dbReference type="ARBA" id="ARBA00022737"/>
    </source>
</evidence>
<dbReference type="EMBL" id="CAJPEX010001578">
    <property type="protein sequence ID" value="CAG0919450.1"/>
    <property type="molecule type" value="Genomic_DNA"/>
</dbReference>
<feature type="region of interest" description="Disordered" evidence="14">
    <location>
        <begin position="70"/>
        <end position="105"/>
    </location>
</feature>
<evidence type="ECO:0000256" key="9">
    <source>
        <dbReference type="ARBA" id="ARBA00023049"/>
    </source>
</evidence>
<reference evidence="16" key="1">
    <citation type="submission" date="2020-11" db="EMBL/GenBank/DDBJ databases">
        <authorList>
            <person name="Tran Van P."/>
        </authorList>
    </citation>
    <scope>NUCLEOTIDE SEQUENCE</scope>
</reference>
<feature type="repeat" description="Hemopexin" evidence="13">
    <location>
        <begin position="111"/>
        <end position="156"/>
    </location>
</feature>
<dbReference type="PANTHER" id="PTHR10201">
    <property type="entry name" value="MATRIX METALLOPROTEINASE"/>
    <property type="match status" value="1"/>
</dbReference>
<dbReference type="PROSITE" id="PS51642">
    <property type="entry name" value="HEMOPEXIN_2"/>
    <property type="match status" value="3"/>
</dbReference>
<feature type="non-terminal residue" evidence="16">
    <location>
        <position position="1"/>
    </location>
</feature>
<evidence type="ECO:0000313" key="17">
    <source>
        <dbReference type="Proteomes" id="UP000678499"/>
    </source>
</evidence>
<dbReference type="GO" id="GO:0030198">
    <property type="term" value="P:extracellular matrix organization"/>
    <property type="evidence" value="ECO:0007669"/>
    <property type="project" value="TreeGrafter"/>
</dbReference>
<feature type="binding site" evidence="11">
    <location>
        <position position="163"/>
    </location>
    <ligand>
        <name>Ca(2+)</name>
        <dbReference type="ChEBI" id="CHEBI:29108"/>
        <label>5</label>
    </ligand>
</feature>